<keyword evidence="3" id="KW-1185">Reference proteome</keyword>
<feature type="compositionally biased region" description="Basic and acidic residues" evidence="1">
    <location>
        <begin position="402"/>
        <end position="411"/>
    </location>
</feature>
<feature type="region of interest" description="Disordered" evidence="1">
    <location>
        <begin position="47"/>
        <end position="81"/>
    </location>
</feature>
<evidence type="ECO:0000313" key="3">
    <source>
        <dbReference type="Proteomes" id="UP000801492"/>
    </source>
</evidence>
<comment type="caution">
    <text evidence="2">The sequence shown here is derived from an EMBL/GenBank/DDBJ whole genome shotgun (WGS) entry which is preliminary data.</text>
</comment>
<feature type="region of interest" description="Disordered" evidence="1">
    <location>
        <begin position="944"/>
        <end position="982"/>
    </location>
</feature>
<feature type="region of interest" description="Disordered" evidence="1">
    <location>
        <begin position="1726"/>
        <end position="1765"/>
    </location>
</feature>
<feature type="region of interest" description="Disordered" evidence="1">
    <location>
        <begin position="1508"/>
        <end position="1533"/>
    </location>
</feature>
<protein>
    <submittedName>
        <fullName evidence="2">Uncharacterized protein</fullName>
    </submittedName>
</protein>
<feature type="non-terminal residue" evidence="2">
    <location>
        <position position="1"/>
    </location>
</feature>
<feature type="non-terminal residue" evidence="2">
    <location>
        <position position="1853"/>
    </location>
</feature>
<evidence type="ECO:0000256" key="1">
    <source>
        <dbReference type="SAM" id="MobiDB-lite"/>
    </source>
</evidence>
<dbReference type="EMBL" id="VTPC01005734">
    <property type="protein sequence ID" value="KAF2895672.1"/>
    <property type="molecule type" value="Genomic_DNA"/>
</dbReference>
<evidence type="ECO:0000313" key="2">
    <source>
        <dbReference type="EMBL" id="KAF2895672.1"/>
    </source>
</evidence>
<sequence length="1853" mass="211077">ETEIEYFPISPTLTRIRIHKNTKPQNQVLCYPLSVPPHPRHVFSEYKRSAPSSVTVSSIPKAPPIPPSPPKRRSSRNSNTLRLISTMKVRTEKSPSSRRHETCFTTTSNVDKNKVKYLKDKITCKLSPTPKRKGEIETKPKLKVTKTLSVSPSLRSSITSTLSTSKSFPNKVNSKTDISLLRDQCCSSRSSSASPVRKVCKTCTVTVPKRATTAAKIKPGTFGSEKRKADMTLPKVSIDKSNKLSKSTDLLSPTEVKKAVISQINALPTGTTYKKTHALYSSVRNGLSPSKDKSLPIQVAYSQRGRELLRSSQISTSLPTTPLLSRVSRTRTTTPSPCPSEKSQKSQSTSFDSLKSLKTFKKETTPISKSSSLTSLRPSKNSKQKSKEVAASENKKLKKSKKDQLNGEIAKREKKGKVKPPEKLLKKCAGKAAGTEIVRRLRSMEEEDEASENIYALTQDAIQRQREAIQTNSFFQHLFWRDIPSPPPSIVSQSSWIAEKTRLLQRHASSFSEPTIGALKIYLNHTKPVTDSKFKSLDAALVRSRSASPKSVTWKIEKFGAKDEKARSISLPPKLVFTETSRPISPILVRKYPSKESLERKRHDSDRSRYSSPTKLIFTETSRPVSPVIERKKYSTDISSSQEYIYKKGRTGSPSLKMIFTETSRPVSPVIERKAIKRDEASVERSYSPFKSILSETKRPPSPVAVRRYIDTSHDCGIKKSASTSRLIFSETSRPVSPVIERKRISRRDIGYSVQQLKEEREKSSSPTTKLFFTETSRPVSPVVERRTVRSDRESSSSPLTRQILQTLSPVIDRKHVHRETYRTKSPATESKYIGTKVQHTVEPERSYSPSSKLFFTETSRPVSPVVERRYIKQSIERDRSSSPVSKLYFTETSRPVSPVTERRYARELEEERSLSPTSKLFFTETSRPVSPVVHRKVIRAITPPSPPIIRSSSSRKILQTKSSRGTEDVKKKPIRSSSADEVEELAFDDDIQSITSSEFPHKEYKTFFTEILHSPRRCSRFKELNKFYSTLERMGELERTTSSSELRPRRRHEEEIIDYDRWKEVHTRERAEKELETLYIRLKDDQREKGFLFRPKDVEAYRWKRELDRGLRIKDKSVENIKDNFEKLKEGSYKSDAMPDELVFSRELYKPLWRGSSVADLASSLVERRSQSEGRVTSMRKKLLESERLLTHGIGSRIWSSLSSEQINLLKGQLAEIYSQNGQRKYAPPIDYAIDVSAESHVPYRPRLSVRRNSDELVRRRHVSEPSKTSDPMSISLVLSENEKKRLSQSLSREVMDRVSQRQQHKASLSLVLGKETRGAIAAAEAKMKSSASEVASPRTCYSLEMSEDEKDRKHKDSDFVLVLAKDDTDAHKNNINETMQEWAQPRKALVSTDVTNRVTSMSETESGSTDESTKTVVYLGNKDVLKKVEYFEQVAEEQPYRPTIYRAADNHNNDEEPATDTQQEELEACHAEELRQPPRKLVSSQSYQDFKELFGEQEQNKVTTALSAVRPPPPNCGSSNASTSKAPSSESLLPNRNIRIMKTGEVLYLKNRFEHMDNFTNVKPSLSPPRRSRSDPELDRKNQIIIPGQISGEVDSLRRKYEYPWIFNRGRSRIRRGGVVSPIYFRADDRYMPHINIISKIASLYPKKTVFLSDVRQKSSEELARILGCPLGEVERLRQKFDSPERNISLLGHMFTSSPNLHELRDIAPYLTGPWTAHKYPKMEDNTRSLSSPETVQSSWDTSSVRKNRPRPKSTSPPRLKTKQLSPILKSRPRVVVANGNAKQNYDPKIHQPIGRYQPPCPKSAPVRYKSSWPQTTRPSVTFKGVVFYDKKKARRRHLLKKFLHVVEPFS</sequence>
<dbReference type="Proteomes" id="UP000801492">
    <property type="component" value="Unassembled WGS sequence"/>
</dbReference>
<feature type="compositionally biased region" description="Polar residues" evidence="1">
    <location>
        <begin position="1730"/>
        <end position="1747"/>
    </location>
</feature>
<feature type="region of interest" description="Disordered" evidence="1">
    <location>
        <begin position="1562"/>
        <end position="1583"/>
    </location>
</feature>
<accession>A0A8K0D3T4</accession>
<name>A0A8K0D3T4_IGNLU</name>
<feature type="compositionally biased region" description="Low complexity" evidence="1">
    <location>
        <begin position="365"/>
        <end position="381"/>
    </location>
</feature>
<feature type="compositionally biased region" description="Low complexity" evidence="1">
    <location>
        <begin position="1520"/>
        <end position="1533"/>
    </location>
</feature>
<organism evidence="2 3">
    <name type="scientific">Ignelater luminosus</name>
    <name type="common">Cucubano</name>
    <name type="synonym">Pyrophorus luminosus</name>
    <dbReference type="NCBI Taxonomy" id="2038154"/>
    <lineage>
        <taxon>Eukaryota</taxon>
        <taxon>Metazoa</taxon>
        <taxon>Ecdysozoa</taxon>
        <taxon>Arthropoda</taxon>
        <taxon>Hexapoda</taxon>
        <taxon>Insecta</taxon>
        <taxon>Pterygota</taxon>
        <taxon>Neoptera</taxon>
        <taxon>Endopterygota</taxon>
        <taxon>Coleoptera</taxon>
        <taxon>Polyphaga</taxon>
        <taxon>Elateriformia</taxon>
        <taxon>Elateroidea</taxon>
        <taxon>Elateridae</taxon>
        <taxon>Agrypninae</taxon>
        <taxon>Pyrophorini</taxon>
        <taxon>Ignelater</taxon>
    </lineage>
</organism>
<reference evidence="2" key="1">
    <citation type="submission" date="2019-08" db="EMBL/GenBank/DDBJ databases">
        <title>The genome of the North American firefly Photinus pyralis.</title>
        <authorList>
            <consortium name="Photinus pyralis genome working group"/>
            <person name="Fallon T.R."/>
            <person name="Sander Lower S.E."/>
            <person name="Weng J.-K."/>
        </authorList>
    </citation>
    <scope>NUCLEOTIDE SEQUENCE</scope>
    <source>
        <strain evidence="2">TRF0915ILg1</strain>
        <tissue evidence="2">Whole body</tissue>
    </source>
</reference>
<feature type="compositionally biased region" description="Basic and acidic residues" evidence="1">
    <location>
        <begin position="1574"/>
        <end position="1583"/>
    </location>
</feature>
<feature type="region of interest" description="Disordered" evidence="1">
    <location>
        <begin position="311"/>
        <end position="421"/>
    </location>
</feature>
<feature type="compositionally biased region" description="Basic and acidic residues" evidence="1">
    <location>
        <begin position="385"/>
        <end position="395"/>
    </location>
</feature>
<gene>
    <name evidence="2" type="ORF">ILUMI_10503</name>
</gene>
<proteinExistence type="predicted"/>
<feature type="compositionally biased region" description="Low complexity" evidence="1">
    <location>
        <begin position="320"/>
        <end position="335"/>
    </location>
</feature>
<dbReference type="OrthoDB" id="19092at2759"/>
<feature type="compositionally biased region" description="Low complexity" evidence="1">
    <location>
        <begin position="949"/>
        <end position="958"/>
    </location>
</feature>